<protein>
    <submittedName>
        <fullName evidence="1">Uncharacterized protein</fullName>
    </submittedName>
</protein>
<name>A0ABY2WJ24_9FLAO</name>
<gene>
    <name evidence="1" type="ORF">FGG15_11675</name>
</gene>
<dbReference type="RefSeq" id="WP_138836400.1">
    <property type="nucleotide sequence ID" value="NZ_VCNI01000002.1"/>
</dbReference>
<evidence type="ECO:0000313" key="1">
    <source>
        <dbReference type="EMBL" id="TMU54849.1"/>
    </source>
</evidence>
<organism evidence="1 2">
    <name type="scientific">Flagellimonas algicola</name>
    <dbReference type="NCBI Taxonomy" id="2583815"/>
    <lineage>
        <taxon>Bacteria</taxon>
        <taxon>Pseudomonadati</taxon>
        <taxon>Bacteroidota</taxon>
        <taxon>Flavobacteriia</taxon>
        <taxon>Flavobacteriales</taxon>
        <taxon>Flavobacteriaceae</taxon>
        <taxon>Flagellimonas</taxon>
    </lineage>
</organism>
<reference evidence="1 2" key="1">
    <citation type="submission" date="2019-05" db="EMBL/GenBank/DDBJ databases">
        <title>Flagellimonas sp. AsT0115, sp. nov., isolated from a marine red algae, Asparagopsis taxiformis.</title>
        <authorList>
            <person name="Kim J."/>
            <person name="Jeong S.E."/>
            <person name="Jeon C.O."/>
        </authorList>
    </citation>
    <scope>NUCLEOTIDE SEQUENCE [LARGE SCALE GENOMIC DNA]</scope>
    <source>
        <strain evidence="1 2">AsT0115</strain>
    </source>
</reference>
<proteinExistence type="predicted"/>
<keyword evidence="2" id="KW-1185">Reference proteome</keyword>
<comment type="caution">
    <text evidence="1">The sequence shown here is derived from an EMBL/GenBank/DDBJ whole genome shotgun (WGS) entry which is preliminary data.</text>
</comment>
<accession>A0ABY2WJ24</accession>
<dbReference type="EMBL" id="VCNI01000002">
    <property type="protein sequence ID" value="TMU54849.1"/>
    <property type="molecule type" value="Genomic_DNA"/>
</dbReference>
<dbReference type="Proteomes" id="UP000751614">
    <property type="component" value="Unassembled WGS sequence"/>
</dbReference>
<evidence type="ECO:0000313" key="2">
    <source>
        <dbReference type="Proteomes" id="UP000751614"/>
    </source>
</evidence>
<sequence length="64" mass="7203">MSRNFLGCIENKVFDWKILILDTRSLAKSSMSKTRNAPSLGKGRWHDALCHDGRDVLTLSVTLV</sequence>